<dbReference type="InterPro" id="IPR011333">
    <property type="entry name" value="SKP1/BTB/POZ_sf"/>
</dbReference>
<gene>
    <name evidence="1" type="ORF">RDB_LOCUS151392</name>
</gene>
<dbReference type="SUPFAM" id="SSF54695">
    <property type="entry name" value="POZ domain"/>
    <property type="match status" value="1"/>
</dbReference>
<reference evidence="1" key="1">
    <citation type="submission" date="2021-01" db="EMBL/GenBank/DDBJ databases">
        <authorList>
            <person name="Kaushik A."/>
        </authorList>
    </citation>
    <scope>NUCLEOTIDE SEQUENCE</scope>
    <source>
        <strain evidence="1">AG5</strain>
    </source>
</reference>
<dbReference type="AlphaFoldDB" id="A0A8H3I249"/>
<dbReference type="PANTHER" id="PTHR31758">
    <property type="entry name" value="BTB/POZ DOMAIN-CONTAINING PROTEIN YLR108C"/>
    <property type="match status" value="1"/>
</dbReference>
<accession>A0A8H3I249</accession>
<evidence type="ECO:0000313" key="2">
    <source>
        <dbReference type="Proteomes" id="UP000663827"/>
    </source>
</evidence>
<protein>
    <recommendedName>
        <fullName evidence="3">BTB domain-containing protein</fullName>
    </recommendedName>
</protein>
<sequence length="246" mass="27777">MSAEYTIVVGDKAFRLSKAQIEYDAPNFFTSHFLASDQSGTRQLEIPRDPYLFGIIMRYLNGYHVLPLHPTLVPPHCTSETALADLRADARFYRLNGLSQLLSPSSLISGNQLGIIYVEIAGSYSTESDRLEPTETLDKVAKDFSLKLSSEQEYEAASQLGNFITVPRNTKGGDLNVFYSGLVNERIVRRVLQHDAIAAMVRDWELLGWNRDYPSDRYRQTCIFVKLWTKSEPAVKESHPDVPVTV</sequence>
<organism evidence="1 2">
    <name type="scientific">Rhizoctonia solani</name>
    <dbReference type="NCBI Taxonomy" id="456999"/>
    <lineage>
        <taxon>Eukaryota</taxon>
        <taxon>Fungi</taxon>
        <taxon>Dikarya</taxon>
        <taxon>Basidiomycota</taxon>
        <taxon>Agaricomycotina</taxon>
        <taxon>Agaricomycetes</taxon>
        <taxon>Cantharellales</taxon>
        <taxon>Ceratobasidiaceae</taxon>
        <taxon>Rhizoctonia</taxon>
    </lineage>
</organism>
<dbReference type="EMBL" id="CAJNJQ010004377">
    <property type="protein sequence ID" value="CAE7210441.1"/>
    <property type="molecule type" value="Genomic_DNA"/>
</dbReference>
<name>A0A8H3I249_9AGAM</name>
<proteinExistence type="predicted"/>
<dbReference type="Gene3D" id="3.30.710.10">
    <property type="entry name" value="Potassium Channel Kv1.1, Chain A"/>
    <property type="match status" value="1"/>
</dbReference>
<evidence type="ECO:0008006" key="3">
    <source>
        <dbReference type="Google" id="ProtNLM"/>
    </source>
</evidence>
<evidence type="ECO:0000313" key="1">
    <source>
        <dbReference type="EMBL" id="CAE7210441.1"/>
    </source>
</evidence>
<dbReference type="Proteomes" id="UP000663827">
    <property type="component" value="Unassembled WGS sequence"/>
</dbReference>
<comment type="caution">
    <text evidence="1">The sequence shown here is derived from an EMBL/GenBank/DDBJ whole genome shotgun (WGS) entry which is preliminary data.</text>
</comment>
<dbReference type="PANTHER" id="PTHR31758:SF2">
    <property type="entry name" value="BTB_POZ DOMAIN-CONTAINING PROTEIN YLR108C"/>
    <property type="match status" value="1"/>
</dbReference>